<dbReference type="EMBL" id="BDSA01000032">
    <property type="protein sequence ID" value="GBE63315.1"/>
    <property type="molecule type" value="Genomic_DNA"/>
</dbReference>
<evidence type="ECO:0000256" key="2">
    <source>
        <dbReference type="SAM" id="MobiDB-lite"/>
    </source>
</evidence>
<proteinExistence type="predicted"/>
<dbReference type="VEuPathDB" id="PiroplasmaDB:BOVATA_048080"/>
<evidence type="ECO:0000256" key="1">
    <source>
        <dbReference type="SAM" id="Coils"/>
    </source>
</evidence>
<keyword evidence="1" id="KW-0175">Coiled coil</keyword>
<protein>
    <recommendedName>
        <fullName evidence="5">Extracellular matrix-binding ebh</fullName>
    </recommendedName>
</protein>
<evidence type="ECO:0000313" key="4">
    <source>
        <dbReference type="Proteomes" id="UP000236319"/>
    </source>
</evidence>
<comment type="caution">
    <text evidence="3">The sequence shown here is derived from an EMBL/GenBank/DDBJ whole genome shotgun (WGS) entry which is preliminary data.</text>
</comment>
<dbReference type="Proteomes" id="UP000236319">
    <property type="component" value="Unassembled WGS sequence"/>
</dbReference>
<evidence type="ECO:0008006" key="5">
    <source>
        <dbReference type="Google" id="ProtNLM"/>
    </source>
</evidence>
<sequence length="1499" mass="168923">MDLFIPFNSPLIHLQSKYKDHYNDVHYLTDDARGRALKDLAERRILLVSSRTAGFIGGGDEVKDALLNGLHSNVNQLEKLLKTSCGDKGCNCNIMNFRDGPLKNLQNKFNEVDKIETKIDSLKKQKDEKSEASLGTPSDSDAEIKELEREIEQEKLKLEEKERDRDVQITALQTQLKEPENKILTEIDRLNEKITELQRKIDEHKKTEKDKNPDKKVEDISIPYSLSSQLATEQAKLQSHQASLKSLQSLEKLITFHQNVQSKKGDECKDILSNLCTGLQTFLGYDETSKGYDGSGIVYSDLDRLCDGVMSFLRGVLHNIQPKLGLHSSKINNAIESLKLHKHSGKDGFNAAIGAVVEGVRQYNEGVRESNKKGQVDEGFKNAVSFILRDNVVSGKKVEPTEKDVTEAERQINLKLEECKKYAETFITNLDTSRSPHKESINDLNANLRDKLENVRRTVQYESARLGRVKGQEEKVLKATEAEIKKVLEELQTCVCSKIDTQVKLLVNKLKQEVTEILKKLKQINTTMQSYVKHLGEWIEKADDAIDKALEKVRKILEDIDETSFYKYPSQITQAAQQIEASTTVLHGKFTELKDKYEEVYTKIKGADGTGQGEQGGAVGKLKEVKGKVNPPQTFDGFDKMNGDWPLKYSIVFLTTQIESNVKGFVDAFKDALVAGINKAEVSYGSGVSVVSRQTPAIDAMVGKLGQMFKNKLGQDFKGKLVPRLEVAKGDPGLAINLENLLKHLKDGKTHWNTITPPKVREDILSDLKSDLETHATAIKKQLGDLLNEAATNGVTNTQKAVTEIVRENLESIQKLNGDIEGTAELEKVALQTHAQDVINKLKALCKGIKEAADTDPNSAKTKITLLKETYFKEYDSTKSQESKDSINKIHAELGLVRSKIQAEPIAELEKFLKDAEITEKRYVKELQRQVTSEIKSAQTKLTTHARRQYVEALKFLLTEFATKVGNELNGLPDKIAADLDQGHKKFMTFHDTFLNKLNGIKDIPHISPPGENSPLSKAVLKVRKGFENFFESFQEQEETTNYKAQVQHVYANINIFMKQLAGSQHFDTLFSSNVQGLQNVLTHFSAETFNDASKPLLLPVKHGLQDFAKVLSKAYLNVYEGCDPISDWVDEKNKLTPEGEKGAKIFLTLLSIVCSPLIKLYGEVNAPDGKWRDYRIYNPENARISLRRHFFIRNGYDVGHTSKVDGELNHKAGFTGQNIFQNLNEAINGARFNDHLTICEPNTKVDNFNVMDLLDCLTTHLNEYIETCHINHIATPKTPSNIYQMLCWVNGLWYNPVRDPLCEYLKTLFDKPEGKKEMEYYDFAPDDLTMSAHPRNFSAADVHYGLRIACEQSHNVLTSILGFGHASGIYAVDCANNSLNLHYPTNMTSLICLLLDIFKRLYHQLYFVFKQCEYNRDLSGWSGCHYGRGIAGSGWQCNEKQCPNQTCDQKHDQICNQNCNQSVKCGLKSPLQSFLEDGLPAFLPHQVKSERGKLECLH</sequence>
<evidence type="ECO:0000313" key="3">
    <source>
        <dbReference type="EMBL" id="GBE63315.1"/>
    </source>
</evidence>
<keyword evidence="4" id="KW-1185">Reference proteome</keyword>
<accession>A0A2H6KJY6</accession>
<feature type="coiled-coil region" evidence="1">
    <location>
        <begin position="405"/>
        <end position="559"/>
    </location>
</feature>
<dbReference type="RefSeq" id="XP_028869558.1">
    <property type="nucleotide sequence ID" value="XM_029013725.1"/>
</dbReference>
<name>A0A2H6KJY6_9APIC</name>
<dbReference type="OrthoDB" id="367191at2759"/>
<dbReference type="GeneID" id="39877085"/>
<feature type="region of interest" description="Disordered" evidence="2">
    <location>
        <begin position="123"/>
        <end position="143"/>
    </location>
</feature>
<organism evidence="3 4">
    <name type="scientific">Babesia ovata</name>
    <dbReference type="NCBI Taxonomy" id="189622"/>
    <lineage>
        <taxon>Eukaryota</taxon>
        <taxon>Sar</taxon>
        <taxon>Alveolata</taxon>
        <taxon>Apicomplexa</taxon>
        <taxon>Aconoidasida</taxon>
        <taxon>Piroplasmida</taxon>
        <taxon>Babesiidae</taxon>
        <taxon>Babesia</taxon>
    </lineage>
</organism>
<reference evidence="3 4" key="1">
    <citation type="journal article" date="2017" name="BMC Genomics">
        <title>Whole-genome assembly of Babesia ovata and comparative genomics between closely related pathogens.</title>
        <authorList>
            <person name="Yamagishi J."/>
            <person name="Asada M."/>
            <person name="Hakimi H."/>
            <person name="Tanaka T.Q."/>
            <person name="Sugimoto C."/>
            <person name="Kawazu S."/>
        </authorList>
    </citation>
    <scope>NUCLEOTIDE SEQUENCE [LARGE SCALE GENOMIC DNA]</scope>
    <source>
        <strain evidence="3 4">Miyake</strain>
    </source>
</reference>
<gene>
    <name evidence="3" type="ORF">BOVATA_048080</name>
</gene>